<dbReference type="GeneID" id="105367462"/>
<dbReference type="CDD" id="cd00190">
    <property type="entry name" value="Tryp_SPc"/>
    <property type="match status" value="1"/>
</dbReference>
<dbReference type="Gene3D" id="2.40.10.10">
    <property type="entry name" value="Trypsin-like serine proteases"/>
    <property type="match status" value="2"/>
</dbReference>
<protein>
    <submittedName>
        <fullName evidence="8">Trypsin beta-like</fullName>
    </submittedName>
</protein>
<keyword evidence="1" id="KW-0645">Protease</keyword>
<evidence type="ECO:0000313" key="8">
    <source>
        <dbReference type="RefSeq" id="XP_011504483.1"/>
    </source>
</evidence>
<evidence type="ECO:0000256" key="4">
    <source>
        <dbReference type="ARBA" id="ARBA00023157"/>
    </source>
</evidence>
<evidence type="ECO:0000259" key="6">
    <source>
        <dbReference type="PROSITE" id="PS50240"/>
    </source>
</evidence>
<dbReference type="Pfam" id="PF00089">
    <property type="entry name" value="Trypsin"/>
    <property type="match status" value="1"/>
</dbReference>
<dbReference type="InterPro" id="IPR050430">
    <property type="entry name" value="Peptidase_S1"/>
</dbReference>
<accession>A0AAJ6YUA0</accession>
<dbReference type="InterPro" id="IPR043504">
    <property type="entry name" value="Peptidase_S1_PA_chymotrypsin"/>
</dbReference>
<proteinExistence type="predicted"/>
<evidence type="ECO:0000256" key="3">
    <source>
        <dbReference type="ARBA" id="ARBA00022825"/>
    </source>
</evidence>
<dbReference type="PROSITE" id="PS50240">
    <property type="entry name" value="TRYPSIN_DOM"/>
    <property type="match status" value="1"/>
</dbReference>
<dbReference type="GO" id="GO:0004252">
    <property type="term" value="F:serine-type endopeptidase activity"/>
    <property type="evidence" value="ECO:0007669"/>
    <property type="project" value="InterPro"/>
</dbReference>
<dbReference type="Proteomes" id="UP000695007">
    <property type="component" value="Unplaced"/>
</dbReference>
<dbReference type="SMART" id="SM00020">
    <property type="entry name" value="Tryp_SPc"/>
    <property type="match status" value="1"/>
</dbReference>
<dbReference type="GO" id="GO:0006508">
    <property type="term" value="P:proteolysis"/>
    <property type="evidence" value="ECO:0007669"/>
    <property type="project" value="UniProtKB-KW"/>
</dbReference>
<dbReference type="KEGG" id="csol:105367462"/>
<keyword evidence="2" id="KW-0378">Hydrolase</keyword>
<organism evidence="7 8">
    <name type="scientific">Ceratosolen solmsi marchali</name>
    <dbReference type="NCBI Taxonomy" id="326594"/>
    <lineage>
        <taxon>Eukaryota</taxon>
        <taxon>Metazoa</taxon>
        <taxon>Ecdysozoa</taxon>
        <taxon>Arthropoda</taxon>
        <taxon>Hexapoda</taxon>
        <taxon>Insecta</taxon>
        <taxon>Pterygota</taxon>
        <taxon>Neoptera</taxon>
        <taxon>Endopterygota</taxon>
        <taxon>Hymenoptera</taxon>
        <taxon>Apocrita</taxon>
        <taxon>Proctotrupomorpha</taxon>
        <taxon>Chalcidoidea</taxon>
        <taxon>Agaonidae</taxon>
        <taxon>Agaoninae</taxon>
        <taxon>Ceratosolen</taxon>
    </lineage>
</organism>
<feature type="signal peptide" evidence="5">
    <location>
        <begin position="1"/>
        <end position="19"/>
    </location>
</feature>
<feature type="domain" description="Peptidase S1" evidence="6">
    <location>
        <begin position="24"/>
        <end position="252"/>
    </location>
</feature>
<evidence type="ECO:0000256" key="2">
    <source>
        <dbReference type="ARBA" id="ARBA00022801"/>
    </source>
</evidence>
<sequence length="252" mass="27867">MRIQIIAVLCTFLFIGAFGKNARIIGGKAAKIRDFPFLVSIRFHINNIHLCGGVIISQKHVLTVAHCVQDSLSNWSSLKVFAGSSSLSAVEGTAYAVEDVKFHPNYNVILTAEDHYRNDLAIVFVIGFIQFSELQQAIPLPTADCTIGDKVTIVGWGLASVRRGVPIFSLRKDKSSILPREHCNQVFNFALYDEQICTYLKAFNSEVGDDGGPVISNGKLVGIISLRSTLFNDNYNVHSNVYQQLDFIRSVL</sequence>
<dbReference type="PANTHER" id="PTHR24276:SF91">
    <property type="entry name" value="AT26814P-RELATED"/>
    <property type="match status" value="1"/>
</dbReference>
<dbReference type="InterPro" id="IPR001254">
    <property type="entry name" value="Trypsin_dom"/>
</dbReference>
<evidence type="ECO:0000256" key="1">
    <source>
        <dbReference type="ARBA" id="ARBA00022670"/>
    </source>
</evidence>
<dbReference type="SUPFAM" id="SSF50494">
    <property type="entry name" value="Trypsin-like serine proteases"/>
    <property type="match status" value="1"/>
</dbReference>
<dbReference type="InterPro" id="IPR009003">
    <property type="entry name" value="Peptidase_S1_PA"/>
</dbReference>
<dbReference type="PANTHER" id="PTHR24276">
    <property type="entry name" value="POLYSERASE-RELATED"/>
    <property type="match status" value="1"/>
</dbReference>
<keyword evidence="3" id="KW-0720">Serine protease</keyword>
<keyword evidence="4" id="KW-1015">Disulfide bond</keyword>
<dbReference type="AlphaFoldDB" id="A0AAJ6YUA0"/>
<evidence type="ECO:0000313" key="7">
    <source>
        <dbReference type="Proteomes" id="UP000695007"/>
    </source>
</evidence>
<evidence type="ECO:0000256" key="5">
    <source>
        <dbReference type="SAM" id="SignalP"/>
    </source>
</evidence>
<reference evidence="8" key="1">
    <citation type="submission" date="2025-08" db="UniProtKB">
        <authorList>
            <consortium name="RefSeq"/>
        </authorList>
    </citation>
    <scope>IDENTIFICATION</scope>
</reference>
<dbReference type="FunFam" id="2.40.10.10:FF:000068">
    <property type="entry name" value="transmembrane protease serine 2"/>
    <property type="match status" value="1"/>
</dbReference>
<keyword evidence="7" id="KW-1185">Reference proteome</keyword>
<feature type="chain" id="PRO_5042558829" evidence="5">
    <location>
        <begin position="20"/>
        <end position="252"/>
    </location>
</feature>
<dbReference type="RefSeq" id="XP_011504483.1">
    <property type="nucleotide sequence ID" value="XM_011506181.1"/>
</dbReference>
<name>A0AAJ6YUA0_9HYME</name>
<gene>
    <name evidence="8" type="primary">LOC105367462</name>
</gene>
<keyword evidence="5" id="KW-0732">Signal</keyword>